<sequence length="886" mass="95905">MKKHLLWQLSLLLFAFQITSTGQPVFKWDKNFGNDVRNGMGITGCSRVARTTDGNFLILSQSSEEAGEDKSNAGAGAWLIKITQDGIRIWDKTFRYTNASSVGDIIATPDGGSVMAVASYNTKGSTASEPGRGDHDYWIVKMSANGNIEWDRTLGGSLEDVVTSVIPTRDGGYIAAGYSASGATGDRTSGSRGGRDLWVVKLSASGQLEWDKSYGTSGNEDYAIIRPAQNGGYLISSRSEAPADGDKTKVKGGLDFWTIRIDSVGNKLWEKTYGGTEMEYLSEVLPESDGSFVLVGFSYSNAGFDKTEDRKGGIATDGWMIKIDSLGQVLWDKTLGGAKADEITYIEKTADGGYLISATSLSDAGYDKSENQKTYDDSDIQGDFWLIKLNARGNKIWDKTTGGDGGDGPRYGSETSRGNYVMIGSSNSNLFYARGDRSMWRKGRFDVWMAYLEEDQPALPQTTLRINAGGPDFTTATKKLFIGDKYYSGVDRTSSITSGDILNTTNDALYQSARCSPSFNYNIPVRNGQVNVTLHFAETYFGAPGKKGGAGSRRFNVNIEGVRQLTNYDIFSAAGGAMRAVQLTISVIVTDGVLNIDFLTGAADLPKVCAIEVIATSTTLSPVADAYVREGSYGSSNFGLFGNLEIKNFSGDPAVRRSSYLRFQLPASTTVGSAKLRIYGHNHENTKAISLHAYGIDNDNWTEVGITKSNAPGASTSSLGFTTITDAYKYYEIDVTSYVKAQQQSGEKLVSLLLSDPNNRNTRIILNSREASANPPQLVIQATNSAARLGLEEVLSEVQEKQPSIIYPNPVKDHFTISLSPEHAGAISFEMINAAGKSLTIPVPQNVKPGENTRLDIAGQSFNLGIYLLKVESDTFTEAIKLIIIK</sequence>
<evidence type="ECO:0000259" key="5">
    <source>
        <dbReference type="Pfam" id="PF11721"/>
    </source>
</evidence>
<evidence type="ECO:0000259" key="6">
    <source>
        <dbReference type="Pfam" id="PF18962"/>
    </source>
</evidence>
<dbReference type="Proteomes" id="UP000612680">
    <property type="component" value="Chromosome"/>
</dbReference>
<dbReference type="RefSeq" id="WP_204660921.1">
    <property type="nucleotide sequence ID" value="NZ_CP056775.1"/>
</dbReference>
<dbReference type="InterPro" id="IPR026444">
    <property type="entry name" value="Secre_tail"/>
</dbReference>
<dbReference type="InterPro" id="IPR055372">
    <property type="entry name" value="CBM96"/>
</dbReference>
<accession>A0ABX7I2Z6</accession>
<dbReference type="Pfam" id="PF11721">
    <property type="entry name" value="Malectin"/>
    <property type="match status" value="1"/>
</dbReference>
<evidence type="ECO:0000256" key="2">
    <source>
        <dbReference type="ARBA" id="ARBA00022525"/>
    </source>
</evidence>
<dbReference type="PANTHER" id="PTHR42754">
    <property type="entry name" value="ENDOGLUCANASE"/>
    <property type="match status" value="1"/>
</dbReference>
<gene>
    <name evidence="8" type="ORF">HWI92_04195</name>
</gene>
<keyword evidence="2" id="KW-0964">Secreted</keyword>
<feature type="domain" description="Carbohydrate-binding module family 96" evidence="7">
    <location>
        <begin position="617"/>
        <end position="781"/>
    </location>
</feature>
<evidence type="ECO:0000259" key="7">
    <source>
        <dbReference type="Pfam" id="PF24517"/>
    </source>
</evidence>
<evidence type="ECO:0000256" key="4">
    <source>
        <dbReference type="SAM" id="SignalP"/>
    </source>
</evidence>
<feature type="chain" id="PRO_5047309797" evidence="4">
    <location>
        <begin position="21"/>
        <end position="886"/>
    </location>
</feature>
<keyword evidence="3 4" id="KW-0732">Signal</keyword>
<dbReference type="Gene3D" id="2.60.120.430">
    <property type="entry name" value="Galactose-binding lectin"/>
    <property type="match status" value="1"/>
</dbReference>
<feature type="domain" description="Malectin" evidence="5">
    <location>
        <begin position="463"/>
        <end position="611"/>
    </location>
</feature>
<name>A0ABX7I2Z6_9BACT</name>
<evidence type="ECO:0000313" key="9">
    <source>
        <dbReference type="Proteomes" id="UP000612680"/>
    </source>
</evidence>
<dbReference type="PANTHER" id="PTHR42754:SF1">
    <property type="entry name" value="LIPOPROTEIN"/>
    <property type="match status" value="1"/>
</dbReference>
<dbReference type="EMBL" id="CP056775">
    <property type="protein sequence ID" value="QRR00160.1"/>
    <property type="molecule type" value="Genomic_DNA"/>
</dbReference>
<dbReference type="InterPro" id="IPR008979">
    <property type="entry name" value="Galactose-bd-like_sf"/>
</dbReference>
<organism evidence="8 9">
    <name type="scientific">Dyadobacter sandarakinus</name>
    <dbReference type="NCBI Taxonomy" id="2747268"/>
    <lineage>
        <taxon>Bacteria</taxon>
        <taxon>Pseudomonadati</taxon>
        <taxon>Bacteroidota</taxon>
        <taxon>Cytophagia</taxon>
        <taxon>Cytophagales</taxon>
        <taxon>Spirosomataceae</taxon>
        <taxon>Dyadobacter</taxon>
    </lineage>
</organism>
<dbReference type="Pfam" id="PF24517">
    <property type="entry name" value="CBM96"/>
    <property type="match status" value="1"/>
</dbReference>
<proteinExistence type="predicted"/>
<evidence type="ECO:0000313" key="8">
    <source>
        <dbReference type="EMBL" id="QRR00160.1"/>
    </source>
</evidence>
<keyword evidence="9" id="KW-1185">Reference proteome</keyword>
<comment type="subcellular location">
    <subcellularLocation>
        <location evidence="1">Secreted</location>
    </subcellularLocation>
</comment>
<dbReference type="Pfam" id="PF18962">
    <property type="entry name" value="Por_Secre_tail"/>
    <property type="match status" value="1"/>
</dbReference>
<evidence type="ECO:0000256" key="3">
    <source>
        <dbReference type="ARBA" id="ARBA00022729"/>
    </source>
</evidence>
<evidence type="ECO:0000256" key="1">
    <source>
        <dbReference type="ARBA" id="ARBA00004613"/>
    </source>
</evidence>
<feature type="signal peptide" evidence="4">
    <location>
        <begin position="1"/>
        <end position="20"/>
    </location>
</feature>
<dbReference type="NCBIfam" id="NF033679">
    <property type="entry name" value="DNRLRE_dom"/>
    <property type="match status" value="1"/>
</dbReference>
<reference evidence="8 9" key="1">
    <citation type="submission" date="2020-06" db="EMBL/GenBank/DDBJ databases">
        <title>Dyadobacter sandarakinus sp. nov., isolated from the soil of the Arctic Yellow River Station.</title>
        <authorList>
            <person name="Zhang Y."/>
            <person name="Peng F."/>
        </authorList>
    </citation>
    <scope>NUCLEOTIDE SEQUENCE [LARGE SCALE GENOMIC DNA]</scope>
    <source>
        <strain evidence="8 9">Q3-56</strain>
    </source>
</reference>
<dbReference type="SUPFAM" id="SSF49785">
    <property type="entry name" value="Galactose-binding domain-like"/>
    <property type="match status" value="1"/>
</dbReference>
<feature type="domain" description="Secretion system C-terminal sorting" evidence="6">
    <location>
        <begin position="806"/>
        <end position="884"/>
    </location>
</feature>
<protein>
    <submittedName>
        <fullName evidence="8">DNRLRE domain-containing protein</fullName>
    </submittedName>
</protein>
<dbReference type="InterPro" id="IPR021720">
    <property type="entry name" value="Malectin_dom"/>
</dbReference>
<dbReference type="NCBIfam" id="TIGR04183">
    <property type="entry name" value="Por_Secre_tail"/>
    <property type="match status" value="1"/>
</dbReference>